<name>A0A1B7TAV7_9ASCO</name>
<organism evidence="11 12">
    <name type="scientific">Hanseniaspora valbyensis NRRL Y-1626</name>
    <dbReference type="NCBI Taxonomy" id="766949"/>
    <lineage>
        <taxon>Eukaryota</taxon>
        <taxon>Fungi</taxon>
        <taxon>Dikarya</taxon>
        <taxon>Ascomycota</taxon>
        <taxon>Saccharomycotina</taxon>
        <taxon>Saccharomycetes</taxon>
        <taxon>Saccharomycodales</taxon>
        <taxon>Saccharomycodaceae</taxon>
        <taxon>Hanseniaspora</taxon>
    </lineage>
</organism>
<reference evidence="12" key="1">
    <citation type="journal article" date="2016" name="Proc. Natl. Acad. Sci. U.S.A.">
        <title>Comparative genomics of biotechnologically important yeasts.</title>
        <authorList>
            <person name="Riley R."/>
            <person name="Haridas S."/>
            <person name="Wolfe K.H."/>
            <person name="Lopes M.R."/>
            <person name="Hittinger C.T."/>
            <person name="Goeker M."/>
            <person name="Salamov A.A."/>
            <person name="Wisecaver J.H."/>
            <person name="Long T.M."/>
            <person name="Calvey C.H."/>
            <person name="Aerts A.L."/>
            <person name="Barry K.W."/>
            <person name="Choi C."/>
            <person name="Clum A."/>
            <person name="Coughlan A.Y."/>
            <person name="Deshpande S."/>
            <person name="Douglass A.P."/>
            <person name="Hanson S.J."/>
            <person name="Klenk H.-P."/>
            <person name="LaButti K.M."/>
            <person name="Lapidus A."/>
            <person name="Lindquist E.A."/>
            <person name="Lipzen A.M."/>
            <person name="Meier-Kolthoff J.P."/>
            <person name="Ohm R.A."/>
            <person name="Otillar R.P."/>
            <person name="Pangilinan J.L."/>
            <person name="Peng Y."/>
            <person name="Rokas A."/>
            <person name="Rosa C.A."/>
            <person name="Scheuner C."/>
            <person name="Sibirny A.A."/>
            <person name="Slot J.C."/>
            <person name="Stielow J.B."/>
            <person name="Sun H."/>
            <person name="Kurtzman C.P."/>
            <person name="Blackwell M."/>
            <person name="Grigoriev I.V."/>
            <person name="Jeffries T.W."/>
        </authorList>
    </citation>
    <scope>NUCLEOTIDE SEQUENCE [LARGE SCALE GENOMIC DNA]</scope>
    <source>
        <strain evidence="12">NRRL Y-1626</strain>
    </source>
</reference>
<dbReference type="AlphaFoldDB" id="A0A1B7TAV7"/>
<evidence type="ECO:0000256" key="4">
    <source>
        <dbReference type="ARBA" id="ARBA00022664"/>
    </source>
</evidence>
<accession>A0A1B7TAV7</accession>
<evidence type="ECO:0000313" key="11">
    <source>
        <dbReference type="EMBL" id="OBA25853.1"/>
    </source>
</evidence>
<evidence type="ECO:0000256" key="6">
    <source>
        <dbReference type="ARBA" id="ARBA00023002"/>
    </source>
</evidence>
<evidence type="ECO:0000259" key="10">
    <source>
        <dbReference type="Pfam" id="PF01207"/>
    </source>
</evidence>
<feature type="domain" description="DUS-like FMN-binding" evidence="10">
    <location>
        <begin position="31"/>
        <end position="265"/>
    </location>
</feature>
<dbReference type="Proteomes" id="UP000092321">
    <property type="component" value="Unassembled WGS sequence"/>
</dbReference>
<sequence>VVYKGALCLAPMVRAGNLPTRLLALKNKADLVWSPEIIDKKIITCERVINAESNTIDYLAPYPENRPSKDGVNRECVFRTHLGGEEKGKLIFQIGTSDPDLAVKAALKVIEDVDGIDVNSGCPKPFSVHSGCGAALLRTPDKLEAILKNLVEKVGKPFSKPISVKIRILENEETTLTLVSRILKTGIQNLTVHCRTPSMRNRQSPIREYLPKIYNLCKENNVSLIVNGGLSNKKDFIKIREEMGLDEEVGGMFADRAEENPTIFLDDPLPWYKVLMSYIEIAKSLNNPLHNSKYMLTRILRNDKIDKAFVSIKSYEEIDYLIDTYLHKETGTFKVKEAMVYMQKLRSKDKELKR</sequence>
<evidence type="ECO:0000256" key="5">
    <source>
        <dbReference type="ARBA" id="ARBA00022694"/>
    </source>
</evidence>
<dbReference type="InterPro" id="IPR013785">
    <property type="entry name" value="Aldolase_TIM"/>
</dbReference>
<dbReference type="InterPro" id="IPR018517">
    <property type="entry name" value="tRNA_hU_synthase_CS"/>
</dbReference>
<keyword evidence="7" id="KW-0520">NAD</keyword>
<keyword evidence="4" id="KW-0507">mRNA processing</keyword>
<comment type="catalytic activity">
    <reaction evidence="9">
        <text>a 5,6-dihydrouridine in mRNA + NADP(+) = a uridine in mRNA + NADPH + H(+)</text>
        <dbReference type="Rhea" id="RHEA:69855"/>
        <dbReference type="Rhea" id="RHEA-COMP:14658"/>
        <dbReference type="Rhea" id="RHEA-COMP:17789"/>
        <dbReference type="ChEBI" id="CHEBI:15378"/>
        <dbReference type="ChEBI" id="CHEBI:57783"/>
        <dbReference type="ChEBI" id="CHEBI:58349"/>
        <dbReference type="ChEBI" id="CHEBI:65315"/>
        <dbReference type="ChEBI" id="CHEBI:74443"/>
    </reaction>
    <physiologicalReaction direction="right-to-left" evidence="9">
        <dbReference type="Rhea" id="RHEA:69857"/>
    </physiologicalReaction>
</comment>
<comment type="cofactor">
    <cofactor evidence="1">
        <name>FMN</name>
        <dbReference type="ChEBI" id="CHEBI:58210"/>
    </cofactor>
</comment>
<dbReference type="PANTHER" id="PTHR45936:SF1">
    <property type="entry name" value="TRNA-DIHYDROURIDINE(20) SYNTHASE [NAD(P)+]-LIKE"/>
    <property type="match status" value="1"/>
</dbReference>
<evidence type="ECO:0000256" key="3">
    <source>
        <dbReference type="ARBA" id="ARBA00022643"/>
    </source>
</evidence>
<comment type="catalytic activity">
    <reaction evidence="8">
        <text>a 5,6-dihydrouridine in mRNA + NAD(+) = a uridine in mRNA + NADH + H(+)</text>
        <dbReference type="Rhea" id="RHEA:69851"/>
        <dbReference type="Rhea" id="RHEA-COMP:14658"/>
        <dbReference type="Rhea" id="RHEA-COMP:17789"/>
        <dbReference type="ChEBI" id="CHEBI:15378"/>
        <dbReference type="ChEBI" id="CHEBI:57540"/>
        <dbReference type="ChEBI" id="CHEBI:57945"/>
        <dbReference type="ChEBI" id="CHEBI:65315"/>
        <dbReference type="ChEBI" id="CHEBI:74443"/>
    </reaction>
    <physiologicalReaction direction="right-to-left" evidence="8">
        <dbReference type="Rhea" id="RHEA:69853"/>
    </physiologicalReaction>
</comment>
<feature type="non-terminal residue" evidence="11">
    <location>
        <position position="1"/>
    </location>
</feature>
<gene>
    <name evidence="11" type="ORF">HANVADRAFT_17798</name>
</gene>
<feature type="non-terminal residue" evidence="11">
    <location>
        <position position="354"/>
    </location>
</feature>
<evidence type="ECO:0000256" key="8">
    <source>
        <dbReference type="ARBA" id="ARBA00048342"/>
    </source>
</evidence>
<evidence type="ECO:0000313" key="12">
    <source>
        <dbReference type="Proteomes" id="UP000092321"/>
    </source>
</evidence>
<comment type="caution">
    <text evidence="11">The sequence shown here is derived from an EMBL/GenBank/DDBJ whole genome shotgun (WGS) entry which is preliminary data.</text>
</comment>
<dbReference type="SUPFAM" id="SSF51395">
    <property type="entry name" value="FMN-linked oxidoreductases"/>
    <property type="match status" value="1"/>
</dbReference>
<evidence type="ECO:0000256" key="1">
    <source>
        <dbReference type="ARBA" id="ARBA00001917"/>
    </source>
</evidence>
<keyword evidence="5" id="KW-0819">tRNA processing</keyword>
<dbReference type="PANTHER" id="PTHR45936">
    <property type="entry name" value="TRNA-DIHYDROURIDINE(20) SYNTHASE [NAD(P)+]-LIKE"/>
    <property type="match status" value="1"/>
</dbReference>
<dbReference type="OrthoDB" id="10262250at2759"/>
<keyword evidence="12" id="KW-1185">Reference proteome</keyword>
<dbReference type="Pfam" id="PF01207">
    <property type="entry name" value="Dus"/>
    <property type="match status" value="1"/>
</dbReference>
<protein>
    <submittedName>
        <fullName evidence="11">FMN-linked oxidoreductase</fullName>
    </submittedName>
</protein>
<keyword evidence="6" id="KW-0560">Oxidoreductase</keyword>
<dbReference type="InterPro" id="IPR035587">
    <property type="entry name" value="DUS-like_FMN-bd"/>
</dbReference>
<dbReference type="GO" id="GO:0005737">
    <property type="term" value="C:cytoplasm"/>
    <property type="evidence" value="ECO:0007669"/>
    <property type="project" value="TreeGrafter"/>
</dbReference>
<dbReference type="InterPro" id="IPR052582">
    <property type="entry name" value="tRNA-DUS-like"/>
</dbReference>
<evidence type="ECO:0000256" key="7">
    <source>
        <dbReference type="ARBA" id="ARBA00023027"/>
    </source>
</evidence>
<proteinExistence type="predicted"/>
<dbReference type="CDD" id="cd02801">
    <property type="entry name" value="DUS_like_FMN"/>
    <property type="match status" value="1"/>
</dbReference>
<evidence type="ECO:0000256" key="9">
    <source>
        <dbReference type="ARBA" id="ARBA00049447"/>
    </source>
</evidence>
<dbReference type="EMBL" id="LXPE01000039">
    <property type="protein sequence ID" value="OBA25853.1"/>
    <property type="molecule type" value="Genomic_DNA"/>
</dbReference>
<dbReference type="GO" id="GO:0017150">
    <property type="term" value="F:tRNA dihydrouridine synthase activity"/>
    <property type="evidence" value="ECO:0007669"/>
    <property type="project" value="InterPro"/>
</dbReference>
<keyword evidence="2" id="KW-0285">Flavoprotein</keyword>
<dbReference type="GO" id="GO:0050660">
    <property type="term" value="F:flavin adenine dinucleotide binding"/>
    <property type="evidence" value="ECO:0007669"/>
    <property type="project" value="InterPro"/>
</dbReference>
<keyword evidence="3" id="KW-0288">FMN</keyword>
<dbReference type="GO" id="GO:0006397">
    <property type="term" value="P:mRNA processing"/>
    <property type="evidence" value="ECO:0007669"/>
    <property type="project" value="UniProtKB-KW"/>
</dbReference>
<dbReference type="PROSITE" id="PS01136">
    <property type="entry name" value="UPF0034"/>
    <property type="match status" value="1"/>
</dbReference>
<evidence type="ECO:0000256" key="2">
    <source>
        <dbReference type="ARBA" id="ARBA00022630"/>
    </source>
</evidence>
<dbReference type="Gene3D" id="3.20.20.70">
    <property type="entry name" value="Aldolase class I"/>
    <property type="match status" value="1"/>
</dbReference>